<comment type="caution">
    <text evidence="1">The sequence shown here is derived from an EMBL/GenBank/DDBJ whole genome shotgun (WGS) entry which is preliminary data.</text>
</comment>
<name>A0A085V3T8_PSESX</name>
<organism evidence="1 2">
    <name type="scientific">Pseudomonas syringae</name>
    <dbReference type="NCBI Taxonomy" id="317"/>
    <lineage>
        <taxon>Bacteria</taxon>
        <taxon>Pseudomonadati</taxon>
        <taxon>Pseudomonadota</taxon>
        <taxon>Gammaproteobacteria</taxon>
        <taxon>Pseudomonadales</taxon>
        <taxon>Pseudomonadaceae</taxon>
        <taxon>Pseudomonas</taxon>
    </lineage>
</organism>
<dbReference type="OrthoDB" id="6994595at2"/>
<dbReference type="Proteomes" id="UP000028631">
    <property type="component" value="Unassembled WGS sequence"/>
</dbReference>
<dbReference type="PATRIC" id="fig|317.175.peg.5380"/>
<dbReference type="AlphaFoldDB" id="A0A085V3T8"/>
<protein>
    <submittedName>
        <fullName evidence="1">Uncharacterized protein</fullName>
    </submittedName>
</protein>
<evidence type="ECO:0000313" key="1">
    <source>
        <dbReference type="EMBL" id="KFE50101.1"/>
    </source>
</evidence>
<dbReference type="EMBL" id="JPQU01000109">
    <property type="protein sequence ID" value="KFE50101.1"/>
    <property type="molecule type" value="Genomic_DNA"/>
</dbReference>
<gene>
    <name evidence="1" type="ORF">IV01_25805</name>
</gene>
<proteinExistence type="predicted"/>
<keyword evidence="2" id="KW-1185">Reference proteome</keyword>
<evidence type="ECO:0000313" key="2">
    <source>
        <dbReference type="Proteomes" id="UP000028631"/>
    </source>
</evidence>
<accession>A0A085V3T8</accession>
<sequence length="79" mass="8814">MPKGTRPSKPVRWDVSVWLMLPNGEKTIHSLTVPSALMFDLVPLVNERVEALIADVGDLVRGAGWTAHGRGITKKRRKR</sequence>
<reference evidence="1 2" key="1">
    <citation type="submission" date="2014-07" db="EMBL/GenBank/DDBJ databases">
        <title>Draft Genome Sequences of Environmental Pseudomonas syringae strains.</title>
        <authorList>
            <person name="Baltrus D.A."/>
            <person name="Berge O."/>
            <person name="Morris C."/>
        </authorList>
    </citation>
    <scope>NUCLEOTIDE SEQUENCE [LARGE SCALE GENOMIC DNA]</scope>
    <source>
        <strain evidence="1 2">GAW0119</strain>
    </source>
</reference>
<dbReference type="RefSeq" id="WP_032631937.1">
    <property type="nucleotide sequence ID" value="NZ_JPQU01000109.1"/>
</dbReference>